<dbReference type="RefSeq" id="XP_007316791.1">
    <property type="nucleotide sequence ID" value="XM_007316729.1"/>
</dbReference>
<dbReference type="Proteomes" id="UP000008064">
    <property type="component" value="Unassembled WGS sequence"/>
</dbReference>
<dbReference type="HOGENOM" id="CLU_026445_1_0_1"/>
<gene>
    <name evidence="2" type="ORF">SERLADRAFT_463843</name>
</gene>
<organism>
    <name type="scientific">Serpula lacrymans var. lacrymans (strain S7.9)</name>
    <name type="common">Dry rot fungus</name>
    <dbReference type="NCBI Taxonomy" id="578457"/>
    <lineage>
        <taxon>Eukaryota</taxon>
        <taxon>Fungi</taxon>
        <taxon>Dikarya</taxon>
        <taxon>Basidiomycota</taxon>
        <taxon>Agaricomycotina</taxon>
        <taxon>Agaricomycetes</taxon>
        <taxon>Agaricomycetidae</taxon>
        <taxon>Boletales</taxon>
        <taxon>Coniophorineae</taxon>
        <taxon>Serpulaceae</taxon>
        <taxon>Serpula</taxon>
    </lineage>
</organism>
<evidence type="ECO:0000256" key="1">
    <source>
        <dbReference type="SAM" id="MobiDB-lite"/>
    </source>
</evidence>
<dbReference type="PANTHER" id="PTHR31687">
    <property type="match status" value="1"/>
</dbReference>
<accession>F8NQL2</accession>
<name>F8NQL2_SERL9</name>
<evidence type="ECO:0000313" key="2">
    <source>
        <dbReference type="EMBL" id="EGO26618.1"/>
    </source>
</evidence>
<dbReference type="KEGG" id="sla:SERLADRAFT_463843"/>
<dbReference type="Pfam" id="PF07958">
    <property type="entry name" value="DUF1688"/>
    <property type="match status" value="1"/>
</dbReference>
<sequence length="437" mass="48526">MNLNTTTSAQEQAVYLRTLPSIRDRCTKVYELGKLGKLEYFEYHPQKETDVVAFCEQIIKRDFGTNLASIPPHGRWRHLDAGCPRVEPLIARWKASSNPPDDKEICKRLIDLFLVSVLLDAGAGSEWSFFEKESKQKYSRSEGLGVASVHMFTEGLFSGDKTQPYRVDSQGLSQITTAKTAEALQVNDSNPMVGLDGRTSLLVNLSEALKSSPQFFGKDARPGNILDFLETQSILEGSIRRVHISSLWHTLIEGLALIWPARTSLAGLPLGDVWPCSALKSVTQVEAGDLVPFHKLTGWITYSLVEPIEKILQWTFEGKEDMTGLPEYRNGGLLVDFGVLTIRSNILSPSFYPDLSTGIPRLPPSHPAIVEWRAMTIIELDRIADALRHRLGLSSTQLTLAQVLESATWKGGREIAKQRRPQTGGPPIDIESDGTVF</sequence>
<dbReference type="PANTHER" id="PTHR31687:SF3">
    <property type="entry name" value="PROTEIN URG3"/>
    <property type="match status" value="1"/>
</dbReference>
<feature type="region of interest" description="Disordered" evidence="1">
    <location>
        <begin position="414"/>
        <end position="437"/>
    </location>
</feature>
<dbReference type="AlphaFoldDB" id="F8NQL2"/>
<dbReference type="OrthoDB" id="2153176at2759"/>
<protein>
    <recommendedName>
        <fullName evidence="3">DUF1688-domain-containing protein</fullName>
    </recommendedName>
</protein>
<dbReference type="InterPro" id="IPR012469">
    <property type="entry name" value="DUF1688"/>
</dbReference>
<proteinExistence type="predicted"/>
<evidence type="ECO:0008006" key="3">
    <source>
        <dbReference type="Google" id="ProtNLM"/>
    </source>
</evidence>
<reference evidence="2" key="1">
    <citation type="submission" date="2011-04" db="EMBL/GenBank/DDBJ databases">
        <title>Evolution of plant cell wall degrading machinery underlies the functional diversity of forest fungi.</title>
        <authorList>
            <consortium name="US DOE Joint Genome Institute (JGI-PGF)"/>
            <person name="Eastwood D.C."/>
            <person name="Floudas D."/>
            <person name="Binder M."/>
            <person name="Majcherczyk A."/>
            <person name="Schneider P."/>
            <person name="Aerts A."/>
            <person name="Asiegbu F.O."/>
            <person name="Baker S.E."/>
            <person name="Barry K."/>
            <person name="Bendiksby M."/>
            <person name="Blumentritt M."/>
            <person name="Coutinho P.M."/>
            <person name="Cullen D."/>
            <person name="Cullen D."/>
            <person name="Gathman A."/>
            <person name="Goodell B."/>
            <person name="Henrissat B."/>
            <person name="Ihrmark K."/>
            <person name="Kauserud H."/>
            <person name="Kohler A."/>
            <person name="LaButti K."/>
            <person name="Lapidus A."/>
            <person name="Lavin J.L."/>
            <person name="Lee Y.-H."/>
            <person name="Lindquist E."/>
            <person name="Lilly W."/>
            <person name="Lucas S."/>
            <person name="Morin E."/>
            <person name="Murat C."/>
            <person name="Oguiza J.A."/>
            <person name="Park J."/>
            <person name="Pisabarro A.G."/>
            <person name="Riley R."/>
            <person name="Rosling A."/>
            <person name="Salamov A."/>
            <person name="Schmidt O."/>
            <person name="Schmutz J."/>
            <person name="Skrede I."/>
            <person name="Stenlid J."/>
            <person name="Wiebenga A."/>
            <person name="Xie X."/>
            <person name="Kues U."/>
            <person name="Hibbett D.S."/>
            <person name="Hoffmeister D."/>
            <person name="Hogberg N."/>
            <person name="Martin F."/>
            <person name="Grigoriev I.V."/>
            <person name="Watkinson S.C."/>
        </authorList>
    </citation>
    <scope>NUCLEOTIDE SEQUENCE</scope>
    <source>
        <strain evidence="2">S7.9</strain>
    </source>
</reference>
<dbReference type="EMBL" id="GL945432">
    <property type="protein sequence ID" value="EGO26618.1"/>
    <property type="molecule type" value="Genomic_DNA"/>
</dbReference>
<dbReference type="GeneID" id="18818642"/>